<protein>
    <submittedName>
        <fullName evidence="1">Undecaprenyl diphosphate synthase</fullName>
    </submittedName>
</protein>
<evidence type="ECO:0000313" key="2">
    <source>
        <dbReference type="Proteomes" id="UP000755585"/>
    </source>
</evidence>
<accession>A0ABS4UMZ3</accession>
<name>A0ABS4UMZ3_9ACTN</name>
<reference evidence="1 2" key="1">
    <citation type="submission" date="2021-03" db="EMBL/GenBank/DDBJ databases">
        <title>Sequencing the genomes of 1000 actinobacteria strains.</title>
        <authorList>
            <person name="Klenk H.-P."/>
        </authorList>
    </citation>
    <scope>NUCLEOTIDE SEQUENCE [LARGE SCALE GENOMIC DNA]</scope>
    <source>
        <strain evidence="1 2">DSM 18824</strain>
    </source>
</reference>
<dbReference type="EMBL" id="JAGINT010000001">
    <property type="protein sequence ID" value="MBP2352984.1"/>
    <property type="molecule type" value="Genomic_DNA"/>
</dbReference>
<dbReference type="Proteomes" id="UP000755585">
    <property type="component" value="Unassembled WGS sequence"/>
</dbReference>
<sequence length="43" mass="4756">MPEELVPRQVAIVMGGNGRWAKQRGMVRTEGHWAGKAPLLDVI</sequence>
<organism evidence="1 2">
    <name type="scientific">Kribbella aluminosa</name>
    <dbReference type="NCBI Taxonomy" id="416017"/>
    <lineage>
        <taxon>Bacteria</taxon>
        <taxon>Bacillati</taxon>
        <taxon>Actinomycetota</taxon>
        <taxon>Actinomycetes</taxon>
        <taxon>Propionibacteriales</taxon>
        <taxon>Kribbellaceae</taxon>
        <taxon>Kribbella</taxon>
    </lineage>
</organism>
<proteinExistence type="predicted"/>
<comment type="caution">
    <text evidence="1">The sequence shown here is derived from an EMBL/GenBank/DDBJ whole genome shotgun (WGS) entry which is preliminary data.</text>
</comment>
<dbReference type="InterPro" id="IPR036424">
    <property type="entry name" value="UPP_synth-like_sf"/>
</dbReference>
<dbReference type="Gene3D" id="3.40.1180.10">
    <property type="entry name" value="Decaprenyl diphosphate synthase-like"/>
    <property type="match status" value="1"/>
</dbReference>
<keyword evidence="2" id="KW-1185">Reference proteome</keyword>
<dbReference type="SUPFAM" id="SSF64005">
    <property type="entry name" value="Undecaprenyl diphosphate synthase"/>
    <property type="match status" value="1"/>
</dbReference>
<gene>
    <name evidence="1" type="ORF">JOF29_004067</name>
</gene>
<evidence type="ECO:0000313" key="1">
    <source>
        <dbReference type="EMBL" id="MBP2352984.1"/>
    </source>
</evidence>